<dbReference type="PANTHER" id="PTHR10366:SF564">
    <property type="entry name" value="STEROL-4-ALPHA-CARBOXYLATE 3-DEHYDROGENASE, DECARBOXYLATING"/>
    <property type="match status" value="1"/>
</dbReference>
<keyword evidence="6" id="KW-1185">Reference proteome</keyword>
<evidence type="ECO:0000259" key="4">
    <source>
        <dbReference type="Pfam" id="PF01370"/>
    </source>
</evidence>
<dbReference type="Gene3D" id="3.40.50.720">
    <property type="entry name" value="NAD(P)-binding Rossmann-like Domain"/>
    <property type="match status" value="1"/>
</dbReference>
<dbReference type="GO" id="GO:0016616">
    <property type="term" value="F:oxidoreductase activity, acting on the CH-OH group of donors, NAD or NADP as acceptor"/>
    <property type="evidence" value="ECO:0007669"/>
    <property type="project" value="TreeGrafter"/>
</dbReference>
<name>A0A010R5T0_9PEZI</name>
<dbReference type="PANTHER" id="PTHR10366">
    <property type="entry name" value="NAD DEPENDENT EPIMERASE/DEHYDRATASE"/>
    <property type="match status" value="1"/>
</dbReference>
<protein>
    <submittedName>
        <fullName evidence="5">NAD dependent epimerase/dehydratase</fullName>
    </submittedName>
</protein>
<reference evidence="5 6" key="1">
    <citation type="submission" date="2014-02" db="EMBL/GenBank/DDBJ databases">
        <title>The genome sequence of Colletotrichum fioriniae PJ7.</title>
        <authorList>
            <person name="Baroncelli R."/>
            <person name="Thon M.R."/>
        </authorList>
    </citation>
    <scope>NUCLEOTIDE SEQUENCE [LARGE SCALE GENOMIC DNA]</scope>
    <source>
        <strain evidence="5 6">PJ7</strain>
    </source>
</reference>
<comment type="similarity">
    <text evidence="2">Belongs to the NAD(P)-dependent epimerase/dehydratase family. Dihydroflavonol-4-reductase subfamily.</text>
</comment>
<dbReference type="InterPro" id="IPR001509">
    <property type="entry name" value="Epimerase_deHydtase"/>
</dbReference>
<evidence type="ECO:0000313" key="6">
    <source>
        <dbReference type="Proteomes" id="UP000020467"/>
    </source>
</evidence>
<dbReference type="SUPFAM" id="SSF51735">
    <property type="entry name" value="NAD(P)-binding Rossmann-fold domains"/>
    <property type="match status" value="1"/>
</dbReference>
<evidence type="ECO:0000256" key="1">
    <source>
        <dbReference type="ARBA" id="ARBA00023002"/>
    </source>
</evidence>
<evidence type="ECO:0000256" key="3">
    <source>
        <dbReference type="SAM" id="MobiDB-lite"/>
    </source>
</evidence>
<gene>
    <name evidence="5" type="ORF">CFIO01_07489</name>
</gene>
<feature type="region of interest" description="Disordered" evidence="3">
    <location>
        <begin position="302"/>
        <end position="324"/>
    </location>
</feature>
<comment type="caution">
    <text evidence="5">The sequence shown here is derived from an EMBL/GenBank/DDBJ whole genome shotgun (WGS) entry which is preliminary data.</text>
</comment>
<dbReference type="STRING" id="1445577.A0A010R5T0"/>
<dbReference type="eggNOG" id="KOG1502">
    <property type="taxonomic scope" value="Eukaryota"/>
</dbReference>
<dbReference type="Proteomes" id="UP000020467">
    <property type="component" value="Unassembled WGS sequence"/>
</dbReference>
<dbReference type="InterPro" id="IPR036291">
    <property type="entry name" value="NAD(P)-bd_dom_sf"/>
</dbReference>
<feature type="domain" description="NAD-dependent epimerase/dehydratase" evidence="4">
    <location>
        <begin position="8"/>
        <end position="268"/>
    </location>
</feature>
<dbReference type="Pfam" id="PF01370">
    <property type="entry name" value="Epimerase"/>
    <property type="match status" value="1"/>
</dbReference>
<dbReference type="AlphaFoldDB" id="A0A010R5T0"/>
<dbReference type="OrthoDB" id="2735536at2759"/>
<feature type="compositionally biased region" description="Basic and acidic residues" evidence="3">
    <location>
        <begin position="315"/>
        <end position="324"/>
    </location>
</feature>
<organism evidence="5 6">
    <name type="scientific">Colletotrichum fioriniae PJ7</name>
    <dbReference type="NCBI Taxonomy" id="1445577"/>
    <lineage>
        <taxon>Eukaryota</taxon>
        <taxon>Fungi</taxon>
        <taxon>Dikarya</taxon>
        <taxon>Ascomycota</taxon>
        <taxon>Pezizomycotina</taxon>
        <taxon>Sordariomycetes</taxon>
        <taxon>Hypocreomycetidae</taxon>
        <taxon>Glomerellales</taxon>
        <taxon>Glomerellaceae</taxon>
        <taxon>Colletotrichum</taxon>
        <taxon>Colletotrichum acutatum species complex</taxon>
    </lineage>
</organism>
<dbReference type="KEGG" id="cfj:CFIO01_07489"/>
<evidence type="ECO:0000313" key="5">
    <source>
        <dbReference type="EMBL" id="EXF73089.1"/>
    </source>
</evidence>
<dbReference type="HOGENOM" id="CLU_007383_9_2_1"/>
<dbReference type="InterPro" id="IPR050425">
    <property type="entry name" value="NAD(P)_dehydrat-like"/>
</dbReference>
<accession>A0A010R5T0</accession>
<proteinExistence type="inferred from homology"/>
<keyword evidence="1" id="KW-0560">Oxidoreductase</keyword>
<dbReference type="EMBL" id="JARH01001082">
    <property type="protein sequence ID" value="EXF73089.1"/>
    <property type="molecule type" value="Genomic_DNA"/>
</dbReference>
<sequence length="351" mass="37659">MSATKGLALVTGANGFIGARTVEAYLLAGYSVRAAVRTKRSADELTAALPSHAASGQLSTAIVPDIIVPGAFDEALKGVTSIAHLATPVSFTNTNVEEVLGTAVQGTLGILESAIKETGLKSFVYMSSIVAIRGSSPKFQGRVVSEADWNDEAEEILEKAGSEATGHQIYGASKVKGERAFWDFKEKNRDKINFSMTAVNPVWVAGPPLILPEDPKRLSDTAIIAYRVMSGEEVPPVGPGNGTHVDARDVGRLIVFATDRPDVSDGQRFIAGGNGNFANIQAYCDLLRKAYPERRNIIQEGEPGKGYLEDYGEPPESRRVDASKASKATGQGWITFDKMILDAAKAYERYF</sequence>
<evidence type="ECO:0000256" key="2">
    <source>
        <dbReference type="ARBA" id="ARBA00023445"/>
    </source>
</evidence>